<comment type="caution">
    <text evidence="4">The sequence shown here is derived from an EMBL/GenBank/DDBJ whole genome shotgun (WGS) entry which is preliminary data.</text>
</comment>
<dbReference type="AlphaFoldDB" id="A0A9Q0MBF0"/>
<evidence type="ECO:0000256" key="3">
    <source>
        <dbReference type="ARBA" id="ARBA00023274"/>
    </source>
</evidence>
<reference evidence="4" key="1">
    <citation type="submission" date="2022-12" db="EMBL/GenBank/DDBJ databases">
        <title>Genome assemblies of Blomia tropicalis.</title>
        <authorList>
            <person name="Cui Y."/>
        </authorList>
    </citation>
    <scope>NUCLEOTIDE SEQUENCE</scope>
    <source>
        <tissue evidence="4">Adult mites</tissue>
    </source>
</reference>
<evidence type="ECO:0000313" key="5">
    <source>
        <dbReference type="Proteomes" id="UP001142055"/>
    </source>
</evidence>
<sequence>MNALRPALFSITSQLTPVRSVLFDQVRGNVKWFFERCSEVKRIRKHGYKKRISTPNGRLILMRRILKVNDLFA</sequence>
<organism evidence="4 5">
    <name type="scientific">Blomia tropicalis</name>
    <name type="common">Mite</name>
    <dbReference type="NCBI Taxonomy" id="40697"/>
    <lineage>
        <taxon>Eukaryota</taxon>
        <taxon>Metazoa</taxon>
        <taxon>Ecdysozoa</taxon>
        <taxon>Arthropoda</taxon>
        <taxon>Chelicerata</taxon>
        <taxon>Arachnida</taxon>
        <taxon>Acari</taxon>
        <taxon>Acariformes</taxon>
        <taxon>Sarcoptiformes</taxon>
        <taxon>Astigmata</taxon>
        <taxon>Glycyphagoidea</taxon>
        <taxon>Echimyopodidae</taxon>
        <taxon>Blomia</taxon>
    </lineage>
</organism>
<dbReference type="GO" id="GO:0003735">
    <property type="term" value="F:structural constituent of ribosome"/>
    <property type="evidence" value="ECO:0007669"/>
    <property type="project" value="InterPro"/>
</dbReference>
<dbReference type="Gene3D" id="1.10.287.3980">
    <property type="match status" value="1"/>
</dbReference>
<dbReference type="GO" id="GO:0006412">
    <property type="term" value="P:translation"/>
    <property type="evidence" value="ECO:0007669"/>
    <property type="project" value="InterPro"/>
</dbReference>
<dbReference type="Pfam" id="PF00468">
    <property type="entry name" value="Ribosomal_L34"/>
    <property type="match status" value="1"/>
</dbReference>
<keyword evidence="2" id="KW-0689">Ribosomal protein</keyword>
<dbReference type="Proteomes" id="UP001142055">
    <property type="component" value="Chromosome 1"/>
</dbReference>
<dbReference type="EMBL" id="JAPWDV010000001">
    <property type="protein sequence ID" value="KAJ6222148.1"/>
    <property type="molecule type" value="Genomic_DNA"/>
</dbReference>
<gene>
    <name evidence="4" type="ORF">RDWZM_000693</name>
</gene>
<evidence type="ECO:0008006" key="6">
    <source>
        <dbReference type="Google" id="ProtNLM"/>
    </source>
</evidence>
<evidence type="ECO:0000256" key="1">
    <source>
        <dbReference type="ARBA" id="ARBA00010111"/>
    </source>
</evidence>
<dbReference type="GO" id="GO:1990904">
    <property type="term" value="C:ribonucleoprotein complex"/>
    <property type="evidence" value="ECO:0007669"/>
    <property type="project" value="UniProtKB-KW"/>
</dbReference>
<dbReference type="GO" id="GO:0005840">
    <property type="term" value="C:ribosome"/>
    <property type="evidence" value="ECO:0007669"/>
    <property type="project" value="UniProtKB-KW"/>
</dbReference>
<comment type="similarity">
    <text evidence="1">Belongs to the bacterial ribosomal protein bL34 family.</text>
</comment>
<evidence type="ECO:0000256" key="2">
    <source>
        <dbReference type="ARBA" id="ARBA00022980"/>
    </source>
</evidence>
<accession>A0A9Q0MBF0</accession>
<proteinExistence type="inferred from homology"/>
<name>A0A9Q0MBF0_BLOTA</name>
<protein>
    <recommendedName>
        <fullName evidence="6">39S ribosomal protein L34, mitochondrial</fullName>
    </recommendedName>
</protein>
<dbReference type="InterPro" id="IPR000271">
    <property type="entry name" value="Ribosomal_bL34"/>
</dbReference>
<keyword evidence="5" id="KW-1185">Reference proteome</keyword>
<evidence type="ECO:0000313" key="4">
    <source>
        <dbReference type="EMBL" id="KAJ6222148.1"/>
    </source>
</evidence>
<keyword evidence="3" id="KW-0687">Ribonucleoprotein</keyword>